<sequence>MADLWLRPADPHGQWVHGMSWSAVVGSHAGSVARLRARQMRASHYLLGGERAMAAGCARIPGRGRCYSAAQQVAAHCAPDAFAAVVALDGRYWLVAVQDGAVLAGGDQVFAQEDQAQAALRRLGIEPSGRPDKVCQALGAAPLPAARLRSLPPRPALLLAMLLLPLACVAMWAGWEPAVPGGEQAVSAPAPAPALCLGQVLDSVHQLPMHLAGWRLAGAQCLPQQDAWQCQARYHPESLQALSADFQRQLASRWEVELPGLDEAVLRWRAAGPCQADPRPADMRWMRALQPWRAAFAEVWLGPWSATPDGRVRQLRLSGPLRSYSLPAWEILPARWRHLRLQIDPAQGSGARRSPLTLLLEGGIHADTPGP</sequence>
<protein>
    <submittedName>
        <fullName evidence="1">Pilus assembly protein</fullName>
    </submittedName>
</protein>
<dbReference type="RefSeq" id="WP_032964077.1">
    <property type="nucleotide sequence ID" value="NZ_CP012077.1"/>
</dbReference>
<reference evidence="2" key="1">
    <citation type="submission" date="2017-10" db="EMBL/GenBank/DDBJ databases">
        <title>Whole genome sequencing of various Bordetella species.</title>
        <authorList>
            <person name="Weigand M.R."/>
            <person name="Loparev V."/>
            <person name="Peng Y."/>
            <person name="Bowden K.E."/>
            <person name="Tondella M.L."/>
            <person name="Williams M.M."/>
        </authorList>
    </citation>
    <scope>NUCLEOTIDE SEQUENCE [LARGE SCALE GENOMIC DNA]</scope>
    <source>
        <strain evidence="2">H720</strain>
    </source>
</reference>
<proteinExistence type="predicted"/>
<evidence type="ECO:0000313" key="2">
    <source>
        <dbReference type="Proteomes" id="UP000282741"/>
    </source>
</evidence>
<dbReference type="Proteomes" id="UP000282741">
    <property type="component" value="Chromosome"/>
</dbReference>
<dbReference type="EMBL" id="CP024172">
    <property type="protein sequence ID" value="AZW17786.1"/>
    <property type="molecule type" value="Genomic_DNA"/>
</dbReference>
<evidence type="ECO:0000313" key="1">
    <source>
        <dbReference type="EMBL" id="AZW17786.1"/>
    </source>
</evidence>
<organism evidence="1 2">
    <name type="scientific">Bordetella hinzii</name>
    <dbReference type="NCBI Taxonomy" id="103855"/>
    <lineage>
        <taxon>Bacteria</taxon>
        <taxon>Pseudomonadati</taxon>
        <taxon>Pseudomonadota</taxon>
        <taxon>Betaproteobacteria</taxon>
        <taxon>Burkholderiales</taxon>
        <taxon>Alcaligenaceae</taxon>
        <taxon>Bordetella</taxon>
    </lineage>
</organism>
<dbReference type="AlphaFoldDB" id="A0AAN1VGB2"/>
<gene>
    <name evidence="1" type="ORF">CS347_13965</name>
</gene>
<accession>A0AAN1VGB2</accession>
<name>A0AAN1VGB2_9BORD</name>